<dbReference type="InterPro" id="IPR023286">
    <property type="entry name" value="ABATE_dom_sf"/>
</dbReference>
<dbReference type="PANTHER" id="PTHR35525:SF3">
    <property type="entry name" value="BLL6575 PROTEIN"/>
    <property type="match status" value="1"/>
</dbReference>
<dbReference type="PANTHER" id="PTHR35525">
    <property type="entry name" value="BLL6575 PROTEIN"/>
    <property type="match status" value="1"/>
</dbReference>
<dbReference type="AlphaFoldDB" id="A0A1H5RHE8"/>
<organism evidence="2 3">
    <name type="scientific">Amycolatopsis pretoriensis</name>
    <dbReference type="NCBI Taxonomy" id="218821"/>
    <lineage>
        <taxon>Bacteria</taxon>
        <taxon>Bacillati</taxon>
        <taxon>Actinomycetota</taxon>
        <taxon>Actinomycetes</taxon>
        <taxon>Pseudonocardiales</taxon>
        <taxon>Pseudonocardiaceae</taxon>
        <taxon>Amycolatopsis</taxon>
    </lineage>
</organism>
<dbReference type="InterPro" id="IPR010852">
    <property type="entry name" value="ABATE"/>
</dbReference>
<keyword evidence="3" id="KW-1185">Reference proteome</keyword>
<dbReference type="OrthoDB" id="3211108at2"/>
<proteinExistence type="predicted"/>
<feature type="domain" description="Zinc finger CGNR" evidence="1">
    <location>
        <begin position="157"/>
        <end position="195"/>
    </location>
</feature>
<sequence length="205" mass="22429">MPDPLEHIGGLVCLDFANTVGPRRARADKDPHDYLTDFSSLVEWSVNAGTIGANRAGLLRKRIQRDPRAAQDALARAKRLRETVYAVFAAIARGDEPSGPALHHLQQAYADAMRQAKLVSTSAGLDWSWSPQGELDCVLWPIARSAAEVAVSADFGRIKECLGHDGSCGWLFYDTSKNGLRRWCSMSACGTWEKSSKRATTARKG</sequence>
<dbReference type="EMBL" id="FNUJ01000012">
    <property type="protein sequence ID" value="SEF37128.1"/>
    <property type="molecule type" value="Genomic_DNA"/>
</dbReference>
<dbReference type="InterPro" id="IPR021005">
    <property type="entry name" value="Znf_CGNR"/>
</dbReference>
<reference evidence="3" key="1">
    <citation type="submission" date="2016-10" db="EMBL/GenBank/DDBJ databases">
        <authorList>
            <person name="Varghese N."/>
            <person name="Submissions S."/>
        </authorList>
    </citation>
    <scope>NUCLEOTIDE SEQUENCE [LARGE SCALE GENOMIC DNA]</scope>
    <source>
        <strain evidence="3">DSM 44654</strain>
    </source>
</reference>
<dbReference type="RefSeq" id="WP_086676655.1">
    <property type="nucleotide sequence ID" value="NZ_FNUJ01000012.1"/>
</dbReference>
<dbReference type="Pfam" id="PF11706">
    <property type="entry name" value="zf-CGNR"/>
    <property type="match status" value="1"/>
</dbReference>
<name>A0A1H5RHE8_9PSEU</name>
<evidence type="ECO:0000259" key="1">
    <source>
        <dbReference type="Pfam" id="PF11706"/>
    </source>
</evidence>
<dbReference type="Pfam" id="PF07336">
    <property type="entry name" value="ABATE"/>
    <property type="match status" value="1"/>
</dbReference>
<dbReference type="SUPFAM" id="SSF160904">
    <property type="entry name" value="Jann2411-like"/>
    <property type="match status" value="1"/>
</dbReference>
<dbReference type="Proteomes" id="UP000198878">
    <property type="component" value="Unassembled WGS sequence"/>
</dbReference>
<protein>
    <submittedName>
        <fullName evidence="2">Conserved protein containing a Zn-ribbon-like motif, possibly RNA-binding</fullName>
    </submittedName>
</protein>
<gene>
    <name evidence="2" type="ORF">SAMN05421837_112241</name>
</gene>
<accession>A0A1H5RHE8</accession>
<evidence type="ECO:0000313" key="2">
    <source>
        <dbReference type="EMBL" id="SEF37128.1"/>
    </source>
</evidence>
<evidence type="ECO:0000313" key="3">
    <source>
        <dbReference type="Proteomes" id="UP000198878"/>
    </source>
</evidence>
<dbReference type="Gene3D" id="1.10.3300.10">
    <property type="entry name" value="Jann2411-like domain"/>
    <property type="match status" value="1"/>
</dbReference>
<dbReference type="STRING" id="218821.SAMN05421837_112241"/>